<evidence type="ECO:0000313" key="8">
    <source>
        <dbReference type="EMBL" id="TWT19034.1"/>
    </source>
</evidence>
<dbReference type="GO" id="GO:0003677">
    <property type="term" value="F:DNA binding"/>
    <property type="evidence" value="ECO:0007669"/>
    <property type="project" value="UniProtKB-KW"/>
</dbReference>
<evidence type="ECO:0000256" key="4">
    <source>
        <dbReference type="ARBA" id="ARBA00023125"/>
    </source>
</evidence>
<protein>
    <submittedName>
        <fullName evidence="8">Sigma-70 family RNA polymerase sigma factor</fullName>
    </submittedName>
</protein>
<proteinExistence type="inferred from homology"/>
<dbReference type="NCBIfam" id="TIGR02937">
    <property type="entry name" value="sigma70-ECF"/>
    <property type="match status" value="1"/>
</dbReference>
<name>A0A5C5TZ08_9CORY</name>
<keyword evidence="3" id="KW-0731">Sigma factor</keyword>
<organism evidence="8 9">
    <name type="scientific">Corynebacterium canis</name>
    <dbReference type="NCBI Taxonomy" id="679663"/>
    <lineage>
        <taxon>Bacteria</taxon>
        <taxon>Bacillati</taxon>
        <taxon>Actinomycetota</taxon>
        <taxon>Actinomycetes</taxon>
        <taxon>Mycobacteriales</taxon>
        <taxon>Corynebacteriaceae</taxon>
        <taxon>Corynebacterium</taxon>
    </lineage>
</organism>
<dbReference type="SUPFAM" id="SSF88659">
    <property type="entry name" value="Sigma3 and sigma4 domains of RNA polymerase sigma factors"/>
    <property type="match status" value="1"/>
</dbReference>
<keyword evidence="9" id="KW-1185">Reference proteome</keyword>
<dbReference type="GO" id="GO:0006352">
    <property type="term" value="P:DNA-templated transcription initiation"/>
    <property type="evidence" value="ECO:0007669"/>
    <property type="project" value="InterPro"/>
</dbReference>
<evidence type="ECO:0000256" key="3">
    <source>
        <dbReference type="ARBA" id="ARBA00023082"/>
    </source>
</evidence>
<dbReference type="AlphaFoldDB" id="A0A5C5TZ08"/>
<dbReference type="OrthoDB" id="9784272at2"/>
<reference evidence="8 9" key="1">
    <citation type="submission" date="2019-08" db="EMBL/GenBank/DDBJ databases">
        <authorList>
            <person name="Lei W."/>
        </authorList>
    </citation>
    <scope>NUCLEOTIDE SEQUENCE [LARGE SCALE GENOMIC DNA]</scope>
    <source>
        <strain evidence="8 9">CCUG 58627</strain>
    </source>
</reference>
<dbReference type="RefSeq" id="WP_146325543.1">
    <property type="nucleotide sequence ID" value="NZ_BAABLR010000013.1"/>
</dbReference>
<keyword evidence="2" id="KW-0805">Transcription regulation</keyword>
<evidence type="ECO:0000259" key="6">
    <source>
        <dbReference type="Pfam" id="PF04542"/>
    </source>
</evidence>
<dbReference type="SUPFAM" id="SSF88946">
    <property type="entry name" value="Sigma2 domain of RNA polymerase sigma factors"/>
    <property type="match status" value="1"/>
</dbReference>
<dbReference type="InterPro" id="IPR007630">
    <property type="entry name" value="RNA_pol_sigma70_r4"/>
</dbReference>
<evidence type="ECO:0000256" key="1">
    <source>
        <dbReference type="ARBA" id="ARBA00010641"/>
    </source>
</evidence>
<evidence type="ECO:0000259" key="7">
    <source>
        <dbReference type="Pfam" id="PF04545"/>
    </source>
</evidence>
<dbReference type="Gene3D" id="1.10.1740.10">
    <property type="match status" value="1"/>
</dbReference>
<accession>A0A5C5TZ08</accession>
<dbReference type="Pfam" id="PF04542">
    <property type="entry name" value="Sigma70_r2"/>
    <property type="match status" value="1"/>
</dbReference>
<evidence type="ECO:0000313" key="9">
    <source>
        <dbReference type="Proteomes" id="UP000320791"/>
    </source>
</evidence>
<dbReference type="Proteomes" id="UP000320791">
    <property type="component" value="Unassembled WGS sequence"/>
</dbReference>
<sequence length="189" mass="21187">MESTRLVNCDQLLTNAARGDKASFAALYDALAPRVLGLCVQIVQQRAQAEEVMQEVFIEVWRRAAEFNSAKGSAQTWVLRLARLRAIDRLRSYQATLDRDHKEFRLQHASWAGSVEDEAVASLEAEQLRHVVDSIGEPHRTAVMLAYFHGLTHQELADTLDIPLGTAKTRVRDGLRKLRAVVDKKGAAR</sequence>
<dbReference type="EMBL" id="VOHM01000034">
    <property type="protein sequence ID" value="TWT19034.1"/>
    <property type="molecule type" value="Genomic_DNA"/>
</dbReference>
<dbReference type="InterPro" id="IPR013325">
    <property type="entry name" value="RNA_pol_sigma_r2"/>
</dbReference>
<evidence type="ECO:0000256" key="2">
    <source>
        <dbReference type="ARBA" id="ARBA00023015"/>
    </source>
</evidence>
<dbReference type="InterPro" id="IPR013324">
    <property type="entry name" value="RNA_pol_sigma_r3/r4-like"/>
</dbReference>
<comment type="similarity">
    <text evidence="1">Belongs to the sigma-70 factor family. ECF subfamily.</text>
</comment>
<dbReference type="CDD" id="cd06171">
    <property type="entry name" value="Sigma70_r4"/>
    <property type="match status" value="1"/>
</dbReference>
<dbReference type="InterPro" id="IPR036388">
    <property type="entry name" value="WH-like_DNA-bd_sf"/>
</dbReference>
<keyword evidence="5" id="KW-0804">Transcription</keyword>
<dbReference type="InterPro" id="IPR039425">
    <property type="entry name" value="RNA_pol_sigma-70-like"/>
</dbReference>
<feature type="domain" description="RNA polymerase sigma-70 region 2" evidence="6">
    <location>
        <begin position="27"/>
        <end position="94"/>
    </location>
</feature>
<dbReference type="InterPro" id="IPR014284">
    <property type="entry name" value="RNA_pol_sigma-70_dom"/>
</dbReference>
<dbReference type="PANTHER" id="PTHR43133:SF66">
    <property type="entry name" value="ECF RNA POLYMERASE SIGMA FACTOR SIGK"/>
    <property type="match status" value="1"/>
</dbReference>
<keyword evidence="4" id="KW-0238">DNA-binding</keyword>
<feature type="domain" description="RNA polymerase sigma-70 region 4" evidence="7">
    <location>
        <begin position="138"/>
        <end position="180"/>
    </location>
</feature>
<dbReference type="InterPro" id="IPR007627">
    <property type="entry name" value="RNA_pol_sigma70_r2"/>
</dbReference>
<comment type="caution">
    <text evidence="8">The sequence shown here is derived from an EMBL/GenBank/DDBJ whole genome shotgun (WGS) entry which is preliminary data.</text>
</comment>
<dbReference type="Gene3D" id="1.10.10.10">
    <property type="entry name" value="Winged helix-like DNA-binding domain superfamily/Winged helix DNA-binding domain"/>
    <property type="match status" value="1"/>
</dbReference>
<dbReference type="PANTHER" id="PTHR43133">
    <property type="entry name" value="RNA POLYMERASE ECF-TYPE SIGMA FACTO"/>
    <property type="match status" value="1"/>
</dbReference>
<dbReference type="Pfam" id="PF04545">
    <property type="entry name" value="Sigma70_r4"/>
    <property type="match status" value="1"/>
</dbReference>
<gene>
    <name evidence="8" type="ORF">FRX94_11680</name>
</gene>
<dbReference type="GO" id="GO:0016987">
    <property type="term" value="F:sigma factor activity"/>
    <property type="evidence" value="ECO:0007669"/>
    <property type="project" value="UniProtKB-KW"/>
</dbReference>
<evidence type="ECO:0000256" key="5">
    <source>
        <dbReference type="ARBA" id="ARBA00023163"/>
    </source>
</evidence>